<accession>A0ABT8T9N8</accession>
<feature type="binding site" evidence="9">
    <location>
        <position position="102"/>
    </location>
    <ligand>
        <name>4-amino-2-methyl-5-(diphosphooxymethyl)pyrimidine</name>
        <dbReference type="ChEBI" id="CHEBI:57841"/>
    </ligand>
</feature>
<name>A0ABT8T9N8_9BACT</name>
<gene>
    <name evidence="9 13" type="primary">thiE</name>
    <name evidence="13" type="ORF">Q2362_04990</name>
</gene>
<dbReference type="Pfam" id="PF02581">
    <property type="entry name" value="TMP-TENI"/>
    <property type="match status" value="1"/>
</dbReference>
<comment type="pathway">
    <text evidence="1 9 11">Cofactor biosynthesis; thiamine diphosphate biosynthesis; thiamine phosphate from 4-amino-2-methyl-5-diphosphomethylpyrimidine and 4-methyl-5-(2-phosphoethyl)-thiazole: step 1/1.</text>
</comment>
<dbReference type="InterPro" id="IPR022998">
    <property type="entry name" value="ThiamineP_synth_TenI"/>
</dbReference>
<dbReference type="Gene3D" id="3.20.20.70">
    <property type="entry name" value="Aldolase class I"/>
    <property type="match status" value="1"/>
</dbReference>
<comment type="cofactor">
    <cofactor evidence="9">
        <name>Mg(2+)</name>
        <dbReference type="ChEBI" id="CHEBI:18420"/>
    </cofactor>
    <text evidence="9">Binds 1 Mg(2+) ion per subunit.</text>
</comment>
<feature type="binding site" evidence="9">
    <location>
        <begin position="33"/>
        <end position="37"/>
    </location>
    <ligand>
        <name>4-amino-2-methyl-5-(diphosphooxymethyl)pyrimidine</name>
        <dbReference type="ChEBI" id="CHEBI:57841"/>
    </ligand>
</feature>
<evidence type="ECO:0000259" key="12">
    <source>
        <dbReference type="Pfam" id="PF02581"/>
    </source>
</evidence>
<dbReference type="EC" id="2.5.1.3" evidence="9"/>
<dbReference type="PANTHER" id="PTHR20857">
    <property type="entry name" value="THIAMINE-PHOSPHATE PYROPHOSPHORYLASE"/>
    <property type="match status" value="1"/>
</dbReference>
<evidence type="ECO:0000256" key="11">
    <source>
        <dbReference type="RuleBase" id="RU004253"/>
    </source>
</evidence>
<comment type="catalytic activity">
    <reaction evidence="7 9 10">
        <text>2-(2-carboxy-4-methylthiazol-5-yl)ethyl phosphate + 4-amino-2-methyl-5-(diphosphooxymethyl)pyrimidine + 2 H(+) = thiamine phosphate + CO2 + diphosphate</text>
        <dbReference type="Rhea" id="RHEA:47848"/>
        <dbReference type="ChEBI" id="CHEBI:15378"/>
        <dbReference type="ChEBI" id="CHEBI:16526"/>
        <dbReference type="ChEBI" id="CHEBI:33019"/>
        <dbReference type="ChEBI" id="CHEBI:37575"/>
        <dbReference type="ChEBI" id="CHEBI:57841"/>
        <dbReference type="ChEBI" id="CHEBI:62890"/>
        <dbReference type="EC" id="2.5.1.3"/>
    </reaction>
</comment>
<dbReference type="Proteomes" id="UP001171111">
    <property type="component" value="Unassembled WGS sequence"/>
</dbReference>
<dbReference type="GO" id="GO:0004789">
    <property type="term" value="F:thiamine-phosphate diphosphorylase activity"/>
    <property type="evidence" value="ECO:0007669"/>
    <property type="project" value="UniProtKB-EC"/>
</dbReference>
<feature type="domain" description="Thiamine phosphate synthase/TenI" evidence="12">
    <location>
        <begin position="3"/>
        <end position="182"/>
    </location>
</feature>
<keyword evidence="2 9" id="KW-0808">Transferase</keyword>
<keyword evidence="4 9" id="KW-0460">Magnesium</keyword>
<keyword evidence="5 9" id="KW-0784">Thiamine biosynthesis</keyword>
<feature type="binding site" evidence="9">
    <location>
        <begin position="129"/>
        <end position="131"/>
    </location>
    <ligand>
        <name>2-[(2R,5Z)-2-carboxy-4-methylthiazol-5(2H)-ylidene]ethyl phosphate</name>
        <dbReference type="ChEBI" id="CHEBI:62899"/>
    </ligand>
</feature>
<proteinExistence type="inferred from homology"/>
<dbReference type="InterPro" id="IPR013785">
    <property type="entry name" value="Aldolase_TIM"/>
</dbReference>
<dbReference type="RefSeq" id="WP_302244321.1">
    <property type="nucleotide sequence ID" value="NZ_JAULJQ010000005.1"/>
</dbReference>
<evidence type="ECO:0000256" key="7">
    <source>
        <dbReference type="ARBA" id="ARBA00047851"/>
    </source>
</evidence>
<evidence type="ECO:0000256" key="1">
    <source>
        <dbReference type="ARBA" id="ARBA00005165"/>
    </source>
</evidence>
<evidence type="ECO:0000256" key="8">
    <source>
        <dbReference type="ARBA" id="ARBA00047883"/>
    </source>
</evidence>
<organism evidence="13 14">
    <name type="scientific">Campylobacter magnus</name>
    <dbReference type="NCBI Taxonomy" id="3026462"/>
    <lineage>
        <taxon>Bacteria</taxon>
        <taxon>Pseudomonadati</taxon>
        <taxon>Campylobacterota</taxon>
        <taxon>Epsilonproteobacteria</taxon>
        <taxon>Campylobacterales</taxon>
        <taxon>Campylobacteraceae</taxon>
        <taxon>Campylobacter</taxon>
    </lineage>
</organism>
<feature type="binding site" evidence="9">
    <location>
        <position position="159"/>
    </location>
    <ligand>
        <name>2-[(2R,5Z)-2-carboxy-4-methylthiazol-5(2H)-ylidene]ethyl phosphate</name>
        <dbReference type="ChEBI" id="CHEBI:62899"/>
    </ligand>
</feature>
<evidence type="ECO:0000313" key="14">
    <source>
        <dbReference type="Proteomes" id="UP001171111"/>
    </source>
</evidence>
<dbReference type="InterPro" id="IPR036206">
    <property type="entry name" value="ThiamineP_synth_sf"/>
</dbReference>
<evidence type="ECO:0000256" key="9">
    <source>
        <dbReference type="HAMAP-Rule" id="MF_00097"/>
    </source>
</evidence>
<comment type="caution">
    <text evidence="13">The sequence shown here is derived from an EMBL/GenBank/DDBJ whole genome shotgun (WGS) entry which is preliminary data.</text>
</comment>
<evidence type="ECO:0000313" key="13">
    <source>
        <dbReference type="EMBL" id="MDO2409453.1"/>
    </source>
</evidence>
<dbReference type="CDD" id="cd00564">
    <property type="entry name" value="TMP_TenI"/>
    <property type="match status" value="1"/>
</dbReference>
<keyword evidence="14" id="KW-1185">Reference proteome</keyword>
<keyword evidence="3 9" id="KW-0479">Metal-binding</keyword>
<evidence type="ECO:0000256" key="5">
    <source>
        <dbReference type="ARBA" id="ARBA00022977"/>
    </source>
</evidence>
<evidence type="ECO:0000256" key="6">
    <source>
        <dbReference type="ARBA" id="ARBA00047334"/>
    </source>
</evidence>
<feature type="binding site" evidence="9">
    <location>
        <position position="63"/>
    </location>
    <ligand>
        <name>4-amino-2-methyl-5-(diphosphooxymethyl)pyrimidine</name>
        <dbReference type="ChEBI" id="CHEBI:57841"/>
    </ligand>
</feature>
<evidence type="ECO:0000256" key="3">
    <source>
        <dbReference type="ARBA" id="ARBA00022723"/>
    </source>
</evidence>
<evidence type="ECO:0000256" key="10">
    <source>
        <dbReference type="RuleBase" id="RU003826"/>
    </source>
</evidence>
<protein>
    <recommendedName>
        <fullName evidence="9">Thiamine-phosphate synthase</fullName>
        <shortName evidence="9">TP synthase</shortName>
        <shortName evidence="9">TPS</shortName>
        <ecNumber evidence="9">2.5.1.3</ecNumber>
    </recommendedName>
    <alternativeName>
        <fullName evidence="9">Thiamine-phosphate pyrophosphorylase</fullName>
        <shortName evidence="9">TMP pyrophosphorylase</shortName>
        <shortName evidence="9">TMP-PPase</shortName>
    </alternativeName>
</protein>
<sequence length="201" mass="21188">MKIYALSDEKFTPNEFLFASIKRLCNGGASMIQYRNKSGPHNEKELSKISEFCASVGVSFIINDDALLAKRVGAAGVHVGKDDGGVGRARDILGSNAIIGASCYDSCELAIKAQNDGASYAAFGAVFRSPTKPNAVCCPLEVISKAKELLKLPVCAIGGINASNIASVAKAGADYAAVVSALYTKDQIEQNLLELKRAIKI</sequence>
<evidence type="ECO:0000256" key="4">
    <source>
        <dbReference type="ARBA" id="ARBA00022842"/>
    </source>
</evidence>
<dbReference type="EMBL" id="JAULJQ010000005">
    <property type="protein sequence ID" value="MDO2409453.1"/>
    <property type="molecule type" value="Genomic_DNA"/>
</dbReference>
<comment type="catalytic activity">
    <reaction evidence="6 9 10">
        <text>4-methyl-5-(2-phosphooxyethyl)-thiazole + 4-amino-2-methyl-5-(diphosphooxymethyl)pyrimidine + H(+) = thiamine phosphate + diphosphate</text>
        <dbReference type="Rhea" id="RHEA:22328"/>
        <dbReference type="ChEBI" id="CHEBI:15378"/>
        <dbReference type="ChEBI" id="CHEBI:33019"/>
        <dbReference type="ChEBI" id="CHEBI:37575"/>
        <dbReference type="ChEBI" id="CHEBI:57841"/>
        <dbReference type="ChEBI" id="CHEBI:58296"/>
        <dbReference type="EC" id="2.5.1.3"/>
    </reaction>
</comment>
<dbReference type="SUPFAM" id="SSF51391">
    <property type="entry name" value="Thiamin phosphate synthase"/>
    <property type="match status" value="1"/>
</dbReference>
<feature type="binding site" evidence="9">
    <location>
        <position position="83"/>
    </location>
    <ligand>
        <name>Mg(2+)</name>
        <dbReference type="ChEBI" id="CHEBI:18420"/>
    </ligand>
</feature>
<dbReference type="InterPro" id="IPR034291">
    <property type="entry name" value="TMP_synthase"/>
</dbReference>
<feature type="binding site" evidence="9">
    <location>
        <position position="132"/>
    </location>
    <ligand>
        <name>4-amino-2-methyl-5-(diphosphooxymethyl)pyrimidine</name>
        <dbReference type="ChEBI" id="CHEBI:57841"/>
    </ligand>
</feature>
<reference evidence="13 14" key="1">
    <citation type="submission" date="2023-06" db="EMBL/GenBank/DDBJ databases">
        <title>Campylobacter magnum sp. nov., isolated from cecal contents of domestic pigs (Sus scrofa domesticus).</title>
        <authorList>
            <person name="Papic B."/>
            <person name="Gruntar I."/>
        </authorList>
    </citation>
    <scope>NUCLEOTIDE SEQUENCE [LARGE SCALE GENOMIC DNA]</scope>
    <source>
        <strain evidence="14">34484-21</strain>
    </source>
</reference>
<feature type="binding site" evidence="9">
    <location>
        <begin position="179"/>
        <end position="180"/>
    </location>
    <ligand>
        <name>2-[(2R,5Z)-2-carboxy-4-methylthiazol-5(2H)-ylidene]ethyl phosphate</name>
        <dbReference type="ChEBI" id="CHEBI:62899"/>
    </ligand>
</feature>
<dbReference type="NCBIfam" id="TIGR00693">
    <property type="entry name" value="thiE"/>
    <property type="match status" value="1"/>
</dbReference>
<dbReference type="PANTHER" id="PTHR20857:SF15">
    <property type="entry name" value="THIAMINE-PHOSPHATE SYNTHASE"/>
    <property type="match status" value="1"/>
</dbReference>
<evidence type="ECO:0000256" key="2">
    <source>
        <dbReference type="ARBA" id="ARBA00022679"/>
    </source>
</evidence>
<comment type="similarity">
    <text evidence="9 10">Belongs to the thiamine-phosphate synthase family.</text>
</comment>
<comment type="function">
    <text evidence="9">Condenses 4-methyl-5-(beta-hydroxyethyl)thiazole monophosphate (THZ-P) and 2-methyl-4-amino-5-hydroxymethyl pyrimidine pyrophosphate (HMP-PP) to form thiamine monophosphate (TMP).</text>
</comment>
<feature type="binding site" evidence="9">
    <location>
        <position position="64"/>
    </location>
    <ligand>
        <name>Mg(2+)</name>
        <dbReference type="ChEBI" id="CHEBI:18420"/>
    </ligand>
</feature>
<comment type="catalytic activity">
    <reaction evidence="8 9 10">
        <text>2-[(2R,5Z)-2-carboxy-4-methylthiazol-5(2H)-ylidene]ethyl phosphate + 4-amino-2-methyl-5-(diphosphooxymethyl)pyrimidine + 2 H(+) = thiamine phosphate + CO2 + diphosphate</text>
        <dbReference type="Rhea" id="RHEA:47844"/>
        <dbReference type="ChEBI" id="CHEBI:15378"/>
        <dbReference type="ChEBI" id="CHEBI:16526"/>
        <dbReference type="ChEBI" id="CHEBI:33019"/>
        <dbReference type="ChEBI" id="CHEBI:37575"/>
        <dbReference type="ChEBI" id="CHEBI:57841"/>
        <dbReference type="ChEBI" id="CHEBI:62899"/>
        <dbReference type="EC" id="2.5.1.3"/>
    </reaction>
</comment>
<dbReference type="HAMAP" id="MF_00097">
    <property type="entry name" value="TMP_synthase"/>
    <property type="match status" value="1"/>
</dbReference>